<comment type="caution">
    <text evidence="2">The sequence shown here is derived from an EMBL/GenBank/DDBJ whole genome shotgun (WGS) entry which is preliminary data.</text>
</comment>
<dbReference type="Pfam" id="PF00429">
    <property type="entry name" value="TLV_coat"/>
    <property type="match status" value="1"/>
</dbReference>
<keyword evidence="1" id="KW-1133">Transmembrane helix</keyword>
<feature type="non-terminal residue" evidence="2">
    <location>
        <position position="213"/>
    </location>
</feature>
<dbReference type="InterPro" id="IPR018154">
    <property type="entry name" value="TLV/ENV_coat_polyprotein"/>
</dbReference>
<feature type="transmembrane region" description="Helical" evidence="1">
    <location>
        <begin position="186"/>
        <end position="211"/>
    </location>
</feature>
<reference evidence="2 3" key="1">
    <citation type="submission" date="2019-09" db="EMBL/GenBank/DDBJ databases">
        <title>Bird 10,000 Genomes (B10K) Project - Family phase.</title>
        <authorList>
            <person name="Zhang G."/>
        </authorList>
    </citation>
    <scope>NUCLEOTIDE SEQUENCE [LARGE SCALE GENOMIC DNA]</scope>
    <source>
        <strain evidence="2">B10K-DU-029-32</strain>
        <tissue evidence="2">Liver or heart</tissue>
    </source>
</reference>
<gene>
    <name evidence="2" type="primary">Erv31_0</name>
    <name evidence="2" type="ORF">ORTSPA_R16104</name>
</gene>
<evidence type="ECO:0000256" key="1">
    <source>
        <dbReference type="SAM" id="Phobius"/>
    </source>
</evidence>
<dbReference type="PANTHER" id="PTHR10424:SF68">
    <property type="entry name" value="ENDOGENOUS RETROVIRUS GROUP 3 MEMBER 1 ENV POLYPROTEIN"/>
    <property type="match status" value="1"/>
</dbReference>
<dbReference type="AlphaFoldDB" id="A0A7K8G9J7"/>
<dbReference type="PANTHER" id="PTHR10424">
    <property type="entry name" value="VIRAL ENVELOPE PROTEIN"/>
    <property type="match status" value="1"/>
</dbReference>
<sequence>PLFFLLPQIQGNQLGIRIYDDLIREKRSIDASLAEGNTQRWKNDEWPPEQIIQHYGPATWNPNELISGAREPVYNLNLIIKLQAVFEMLADQRATALDLLADQSTQMRSSILQHQIVLDYLLAEEGRVCRKLNDSNCSLQIDDNGKVMQQVTKEIRKLAHILVQTLKGWEWDMFSWLPSGLWVKRVLFLLLCAIVTLIFVPCMIPCLVQLIHQ</sequence>
<evidence type="ECO:0000313" key="2">
    <source>
        <dbReference type="EMBL" id="NXC00898.1"/>
    </source>
</evidence>
<accession>A0A7K8G9J7</accession>
<dbReference type="Gene3D" id="1.10.287.210">
    <property type="match status" value="1"/>
</dbReference>
<dbReference type="SUPFAM" id="SSF58069">
    <property type="entry name" value="Virus ectodomain"/>
    <property type="match status" value="1"/>
</dbReference>
<protein>
    <submittedName>
        <fullName evidence="2">ENR1 protein</fullName>
    </submittedName>
</protein>
<evidence type="ECO:0000313" key="3">
    <source>
        <dbReference type="Proteomes" id="UP000526602"/>
    </source>
</evidence>
<dbReference type="Proteomes" id="UP000526602">
    <property type="component" value="Unassembled WGS sequence"/>
</dbReference>
<feature type="non-terminal residue" evidence="2">
    <location>
        <position position="1"/>
    </location>
</feature>
<dbReference type="EMBL" id="VZTJ01001439">
    <property type="protein sequence ID" value="NXC00898.1"/>
    <property type="molecule type" value="Genomic_DNA"/>
</dbReference>
<proteinExistence type="predicted"/>
<keyword evidence="1" id="KW-0472">Membrane</keyword>
<keyword evidence="1" id="KW-0812">Transmembrane</keyword>
<name>A0A7K8G9J7_ORTSP</name>
<keyword evidence="3" id="KW-1185">Reference proteome</keyword>
<organism evidence="2 3">
    <name type="scientific">Orthonyx spaldingii</name>
    <name type="common">Chowchilla</name>
    <dbReference type="NCBI Taxonomy" id="38397"/>
    <lineage>
        <taxon>Eukaryota</taxon>
        <taxon>Metazoa</taxon>
        <taxon>Chordata</taxon>
        <taxon>Craniata</taxon>
        <taxon>Vertebrata</taxon>
        <taxon>Euteleostomi</taxon>
        <taxon>Archelosauria</taxon>
        <taxon>Archosauria</taxon>
        <taxon>Dinosauria</taxon>
        <taxon>Saurischia</taxon>
        <taxon>Theropoda</taxon>
        <taxon>Coelurosauria</taxon>
        <taxon>Aves</taxon>
        <taxon>Neognathae</taxon>
        <taxon>Neoaves</taxon>
        <taxon>Telluraves</taxon>
        <taxon>Australaves</taxon>
        <taxon>Passeriformes</taxon>
        <taxon>Corvoidea</taxon>
        <taxon>Orthonychidae</taxon>
        <taxon>Orthonyx</taxon>
    </lineage>
</organism>